<dbReference type="Proteomes" id="UP000184074">
    <property type="component" value="Unassembled WGS sequence"/>
</dbReference>
<dbReference type="InterPro" id="IPR007730">
    <property type="entry name" value="SPOR-like_dom"/>
</dbReference>
<proteinExistence type="predicted"/>
<protein>
    <submittedName>
        <fullName evidence="2">Sporulation related domain-containing protein</fullName>
    </submittedName>
</protein>
<dbReference type="InterPro" id="IPR036680">
    <property type="entry name" value="SPOR-like_sf"/>
</dbReference>
<dbReference type="SUPFAM" id="SSF110997">
    <property type="entry name" value="Sporulation related repeat"/>
    <property type="match status" value="1"/>
</dbReference>
<dbReference type="STRING" id="1508389.SAMN05444003_1066"/>
<dbReference type="PROSITE" id="PS51724">
    <property type="entry name" value="SPOR"/>
    <property type="match status" value="1"/>
</dbReference>
<reference evidence="2 3" key="1">
    <citation type="submission" date="2016-11" db="EMBL/GenBank/DDBJ databases">
        <authorList>
            <person name="Jaros S."/>
            <person name="Januszkiewicz K."/>
            <person name="Wedrychowicz H."/>
        </authorList>
    </citation>
    <scope>NUCLEOTIDE SEQUENCE [LARGE SCALE GENOMIC DNA]</scope>
    <source>
        <strain evidence="2 3">DSM 28715</strain>
    </source>
</reference>
<keyword evidence="3" id="KW-1185">Reference proteome</keyword>
<dbReference type="GO" id="GO:0042834">
    <property type="term" value="F:peptidoglycan binding"/>
    <property type="evidence" value="ECO:0007669"/>
    <property type="project" value="InterPro"/>
</dbReference>
<evidence type="ECO:0000313" key="2">
    <source>
        <dbReference type="EMBL" id="SHG81706.1"/>
    </source>
</evidence>
<accession>A0A1M5MWK4</accession>
<dbReference type="Pfam" id="PF05036">
    <property type="entry name" value="SPOR"/>
    <property type="match status" value="1"/>
</dbReference>
<name>A0A1M5MWK4_9RHOB</name>
<dbReference type="Gene3D" id="3.30.70.1070">
    <property type="entry name" value="Sporulation related repeat"/>
    <property type="match status" value="1"/>
</dbReference>
<sequence length="329" mass="33518">MSSNALKSHAKTKVLALSIGALVLTGCDENGEFQLPSFGAENSAGASTFAAPSVSLVERDVEAPEVFSVDENGLWDGRPSLGGVWVAHPDAVDPERVIIRNNANGSSVIGALFRRERENAGPALQVSSDAAEELGVLAGAPTQLSVIALRREEAPVEELPTLETAALDAPVAVTATPLDEPSAEVADAPAASSGTAASTLSDIFASAPAAEAPSDTSTEGLTGAAAIAIAAAEAAASATTATPQPASAPTSNLDKPYIQIGIFSVEENAQRTNELLSSNGLVGTVLAQSSNGRPFWRVIVGPSPTSADRAEVLNKVKSLGFTDAYFVTN</sequence>
<dbReference type="PROSITE" id="PS51257">
    <property type="entry name" value="PROKAR_LIPOPROTEIN"/>
    <property type="match status" value="1"/>
</dbReference>
<organism evidence="2 3">
    <name type="scientific">Cognatiyoonia sediminum</name>
    <dbReference type="NCBI Taxonomy" id="1508389"/>
    <lineage>
        <taxon>Bacteria</taxon>
        <taxon>Pseudomonadati</taxon>
        <taxon>Pseudomonadota</taxon>
        <taxon>Alphaproteobacteria</taxon>
        <taxon>Rhodobacterales</taxon>
        <taxon>Paracoccaceae</taxon>
        <taxon>Cognatiyoonia</taxon>
    </lineage>
</organism>
<dbReference type="OrthoDB" id="9766672at2"/>
<dbReference type="AlphaFoldDB" id="A0A1M5MWK4"/>
<feature type="domain" description="SPOR" evidence="1">
    <location>
        <begin position="250"/>
        <end position="329"/>
    </location>
</feature>
<evidence type="ECO:0000313" key="3">
    <source>
        <dbReference type="Proteomes" id="UP000184074"/>
    </source>
</evidence>
<dbReference type="EMBL" id="FQXB01000001">
    <property type="protein sequence ID" value="SHG81706.1"/>
    <property type="molecule type" value="Genomic_DNA"/>
</dbReference>
<gene>
    <name evidence="2" type="ORF">SAMN05444003_1066</name>
</gene>
<evidence type="ECO:0000259" key="1">
    <source>
        <dbReference type="PROSITE" id="PS51724"/>
    </source>
</evidence>
<dbReference type="RefSeq" id="WP_072899802.1">
    <property type="nucleotide sequence ID" value="NZ_FQXB01000001.1"/>
</dbReference>